<organism evidence="7 8">
    <name type="scientific">Diceros bicornis minor</name>
    <name type="common">South-central black rhinoceros</name>
    <dbReference type="NCBI Taxonomy" id="77932"/>
    <lineage>
        <taxon>Eukaryota</taxon>
        <taxon>Metazoa</taxon>
        <taxon>Chordata</taxon>
        <taxon>Craniata</taxon>
        <taxon>Vertebrata</taxon>
        <taxon>Euteleostomi</taxon>
        <taxon>Mammalia</taxon>
        <taxon>Eutheria</taxon>
        <taxon>Laurasiatheria</taxon>
        <taxon>Perissodactyla</taxon>
        <taxon>Rhinocerotidae</taxon>
        <taxon>Diceros</taxon>
    </lineage>
</organism>
<evidence type="ECO:0000259" key="6">
    <source>
        <dbReference type="PROSITE" id="PS50837"/>
    </source>
</evidence>
<dbReference type="InterPro" id="IPR032675">
    <property type="entry name" value="LRR_dom_sf"/>
</dbReference>
<dbReference type="Pfam" id="PF17779">
    <property type="entry name" value="WHD_NOD2"/>
    <property type="match status" value="1"/>
</dbReference>
<dbReference type="InterPro" id="IPR041267">
    <property type="entry name" value="NLRP_HD2"/>
</dbReference>
<comment type="similarity">
    <text evidence="1">Belongs to the NLRP family.</text>
</comment>
<keyword evidence="2" id="KW-0433">Leucine-rich repeat</keyword>
<dbReference type="AlphaFoldDB" id="A0A7J7EEM3"/>
<dbReference type="InterPro" id="IPR007111">
    <property type="entry name" value="NACHT_NTPase"/>
</dbReference>
<dbReference type="PROSITE" id="PS50837">
    <property type="entry name" value="NACHT"/>
    <property type="match status" value="1"/>
</dbReference>
<dbReference type="GO" id="GO:0050727">
    <property type="term" value="P:regulation of inflammatory response"/>
    <property type="evidence" value="ECO:0007669"/>
    <property type="project" value="TreeGrafter"/>
</dbReference>
<dbReference type="Pfam" id="PF17776">
    <property type="entry name" value="NLRC4_HD2"/>
    <property type="match status" value="1"/>
</dbReference>
<evidence type="ECO:0000256" key="2">
    <source>
        <dbReference type="ARBA" id="ARBA00022614"/>
    </source>
</evidence>
<dbReference type="Proteomes" id="UP000551758">
    <property type="component" value="Unassembled WGS sequence"/>
</dbReference>
<evidence type="ECO:0000256" key="5">
    <source>
        <dbReference type="ARBA" id="ARBA00022840"/>
    </source>
</evidence>
<sequence length="929" mass="106740">MKKHKVLIKRKFLLQWEKCFFENVHDEFYKKMIVEILRILDATYDPRRAASSKDQNVFLREGKSAGKTMAIKVAVLEWANDKIWKDVISYIVYLTSYEINQMANSSLVELMSRDWPNGQAPIADILSDSQKLLFILEDLDNIEVNLNIDESALCSDSRQQVSVSVLLASLLKRKMAPGSSFLISSRTDCDAAMKALVKEMDYSITLEFSNEKRQKYFTLFFRDSQRAMIALKLVRENEMFLHLCQEAVSCWITCIALNRQMDNGDDMTLSCQRLTDIYVHFLANTLTSEAGVTANHYHLILLECLCSLALEGLFHDTQHFSDGDLRSVGFTEADVSVLQALKILLPSSSYQDHYMFIHLKIQEFCAAMAYMMVLTECRIPSASKRYKDRRQRYNEFSPIITSIFGLLNEKRRKILENSLGCHLLTGDLRQYFLQKMKYLGNNPKAMEHHIPLFYCLFENQEEEFVKEIMDCFLEATIYIQKNEDLMVSSYCLKRYHPLQKLKLCIQCIFENKDRNMTLNSSKMRSLVYWKDFCSLLYTKENLWELEICNSDLDDTSERVLCKALIHPSCQLQTLKLTYLSVGTKFEDVFKAIVYNQNLMLLSLNCMPISLKMFPLLHEVLDNLMCSTQHLRGVIALLNARCSGEWGPNTPNLMALERELNTVPKKFQTHLGHSNCLDKILNELFNEDLFFMDVMKEVQEHLPLHDIKIFERSRCGSSSYLSFIFCRLSGCFFTSDVCRDIASAITNNPNLRSLELGSNNIGDAGMELLCNALKHPNCNLENIGLEECMLTSACCESLASVLISSKTLKKLNLFGNELGDEGIMQILEGLGHPDCILQTVGLQINDIDAETRKLLMTVKEKNTKLVFVYQSWAKKEGREVSEKLGDLSLSQSVPMIPNLTWHLITFHMPRKFRLMKSTTVSEQHPQSCST</sequence>
<keyword evidence="4" id="KW-0547">Nucleotide-binding</keyword>
<keyword evidence="8" id="KW-1185">Reference proteome</keyword>
<dbReference type="InterPro" id="IPR041075">
    <property type="entry name" value="NOD1/2_WH"/>
</dbReference>
<dbReference type="SMART" id="SM00368">
    <property type="entry name" value="LRR_RI"/>
    <property type="match status" value="3"/>
</dbReference>
<dbReference type="Pfam" id="PF13516">
    <property type="entry name" value="LRR_6"/>
    <property type="match status" value="2"/>
</dbReference>
<evidence type="ECO:0000313" key="8">
    <source>
        <dbReference type="Proteomes" id="UP000551758"/>
    </source>
</evidence>
<accession>A0A7J7EEM3</accession>
<dbReference type="PANTHER" id="PTHR45690:SF5">
    <property type="entry name" value="NACHT, LRR AND PYD DOMAINS-CONTAINING PROTEIN 11"/>
    <property type="match status" value="1"/>
</dbReference>
<evidence type="ECO:0000313" key="7">
    <source>
        <dbReference type="EMBL" id="KAF5914147.1"/>
    </source>
</evidence>
<reference evidence="7 8" key="1">
    <citation type="journal article" date="2020" name="Mol. Biol. Evol.">
        <title>Interspecific Gene Flow and the Evolution of Specialization in Black and White Rhinoceros.</title>
        <authorList>
            <person name="Moodley Y."/>
            <person name="Westbury M.V."/>
            <person name="Russo I.M."/>
            <person name="Gopalakrishnan S."/>
            <person name="Rakotoarivelo A."/>
            <person name="Olsen R.A."/>
            <person name="Prost S."/>
            <person name="Tunstall T."/>
            <person name="Ryder O.A."/>
            <person name="Dalen L."/>
            <person name="Bruford M.W."/>
        </authorList>
    </citation>
    <scope>NUCLEOTIDE SEQUENCE [LARGE SCALE GENOMIC DNA]</scope>
    <source>
        <strain evidence="7">SBR-YM</strain>
        <tissue evidence="7">Skin</tissue>
    </source>
</reference>
<dbReference type="PANTHER" id="PTHR45690">
    <property type="entry name" value="NACHT, LRR AND PYD DOMAINS-CONTAINING PROTEIN 12"/>
    <property type="match status" value="1"/>
</dbReference>
<keyword evidence="5" id="KW-0067">ATP-binding</keyword>
<dbReference type="InterPro" id="IPR050637">
    <property type="entry name" value="NLRP_innate_immun_reg"/>
</dbReference>
<evidence type="ECO:0000256" key="1">
    <source>
        <dbReference type="ARBA" id="ARBA00008665"/>
    </source>
</evidence>
<dbReference type="Pfam" id="PF05729">
    <property type="entry name" value="NACHT"/>
    <property type="match status" value="1"/>
</dbReference>
<dbReference type="SUPFAM" id="SSF52047">
    <property type="entry name" value="RNI-like"/>
    <property type="match status" value="1"/>
</dbReference>
<dbReference type="Gene3D" id="3.40.50.300">
    <property type="entry name" value="P-loop containing nucleotide triphosphate hydrolases"/>
    <property type="match status" value="1"/>
</dbReference>
<proteinExistence type="inferred from homology"/>
<keyword evidence="3" id="KW-0677">Repeat</keyword>
<evidence type="ECO:0000256" key="3">
    <source>
        <dbReference type="ARBA" id="ARBA00022737"/>
    </source>
</evidence>
<comment type="caution">
    <text evidence="7">The sequence shown here is derived from an EMBL/GenBank/DDBJ whole genome shotgun (WGS) entry which is preliminary data.</text>
</comment>
<evidence type="ECO:0000256" key="4">
    <source>
        <dbReference type="ARBA" id="ARBA00022741"/>
    </source>
</evidence>
<name>A0A7J7EEM3_DICBM</name>
<gene>
    <name evidence="7" type="ORF">HPG69_003948</name>
</gene>
<feature type="domain" description="NACHT" evidence="6">
    <location>
        <begin position="55"/>
        <end position="188"/>
    </location>
</feature>
<dbReference type="Gene3D" id="3.80.10.10">
    <property type="entry name" value="Ribonuclease Inhibitor"/>
    <property type="match status" value="2"/>
</dbReference>
<dbReference type="EMBL" id="JACDTQ010003472">
    <property type="protein sequence ID" value="KAF5914147.1"/>
    <property type="molecule type" value="Genomic_DNA"/>
</dbReference>
<dbReference type="GO" id="GO:0005737">
    <property type="term" value="C:cytoplasm"/>
    <property type="evidence" value="ECO:0007669"/>
    <property type="project" value="TreeGrafter"/>
</dbReference>
<dbReference type="GO" id="GO:0005524">
    <property type="term" value="F:ATP binding"/>
    <property type="evidence" value="ECO:0007669"/>
    <property type="project" value="UniProtKB-KW"/>
</dbReference>
<protein>
    <recommendedName>
        <fullName evidence="6">NACHT domain-containing protein</fullName>
    </recommendedName>
</protein>
<dbReference type="InterPro" id="IPR027417">
    <property type="entry name" value="P-loop_NTPase"/>
</dbReference>
<dbReference type="InterPro" id="IPR001611">
    <property type="entry name" value="Leu-rich_rpt"/>
</dbReference>